<feature type="chain" id="PRO_5040749807" evidence="1">
    <location>
        <begin position="22"/>
        <end position="324"/>
    </location>
</feature>
<accession>A0A9W6K6D6</accession>
<keyword evidence="3" id="KW-1185">Reference proteome</keyword>
<dbReference type="Proteomes" id="UP001143328">
    <property type="component" value="Unassembled WGS sequence"/>
</dbReference>
<name>A0A9W6K6D6_9PSED</name>
<gene>
    <name evidence="2" type="ORF">GCM10017655_34080</name>
</gene>
<dbReference type="Gene3D" id="2.40.128.140">
    <property type="entry name" value="Outer membrane protein"/>
    <property type="match status" value="1"/>
</dbReference>
<evidence type="ECO:0000313" key="2">
    <source>
        <dbReference type="EMBL" id="GLK90345.1"/>
    </source>
</evidence>
<dbReference type="AlphaFoldDB" id="A0A9W6K6D6"/>
<feature type="signal peptide" evidence="1">
    <location>
        <begin position="1"/>
        <end position="21"/>
    </location>
</feature>
<dbReference type="InterPro" id="IPR018707">
    <property type="entry name" value="LpxR"/>
</dbReference>
<dbReference type="RefSeq" id="WP_271196536.1">
    <property type="nucleotide sequence ID" value="NZ_BSFN01000010.1"/>
</dbReference>
<keyword evidence="1" id="KW-0732">Signal</keyword>
<comment type="caution">
    <text evidence="2">The sequence shown here is derived from an EMBL/GenBank/DDBJ whole genome shotgun (WGS) entry which is preliminary data.</text>
</comment>
<dbReference type="Pfam" id="PF09982">
    <property type="entry name" value="LpxR"/>
    <property type="match status" value="1"/>
</dbReference>
<proteinExistence type="predicted"/>
<evidence type="ECO:0000313" key="3">
    <source>
        <dbReference type="Proteomes" id="UP001143328"/>
    </source>
</evidence>
<organism evidence="2 3">
    <name type="scientific">Pseudomonas turukhanskensis</name>
    <dbReference type="NCBI Taxonomy" id="1806536"/>
    <lineage>
        <taxon>Bacteria</taxon>
        <taxon>Pseudomonadati</taxon>
        <taxon>Pseudomonadota</taxon>
        <taxon>Gammaproteobacteria</taxon>
        <taxon>Pseudomonadales</taxon>
        <taxon>Pseudomonadaceae</taxon>
        <taxon>Pseudomonas</taxon>
    </lineage>
</organism>
<sequence length="324" mass="35688">MKVNALQVLLVSALAAASAHAEVLTLKVDNDVFTGGRDGHYTSGLEGYWAFEPEQDHWTRNLAGLIPSWAASDLTYSAYRFGQQLYTPEDIEREDLQSDDRPYAGMLFGGVSLFKATQEQGYRVTDTATVDVGLVGQGAGGEKSQRLVHKATGSKKAEGWDHQLTNEPFLNLGYEKRWWMQDNFGGLETEYGPSVGGAVGNLYTYLSTGAGIRLGQGLSRSLSQSSVTPGAGGVQFFKPDGGFGWFVYANLEGRYMAQNMLLDGNTWHDSPSVDREKLVGDAQVGLALTWDRWQVSFANVWRTREFDEQKGHDQFGSLSISTWL</sequence>
<reference evidence="2" key="2">
    <citation type="submission" date="2023-01" db="EMBL/GenBank/DDBJ databases">
        <authorList>
            <person name="Sun Q."/>
            <person name="Evtushenko L."/>
        </authorList>
    </citation>
    <scope>NUCLEOTIDE SEQUENCE</scope>
    <source>
        <strain evidence="2">VKM B-2935</strain>
    </source>
</reference>
<dbReference type="InterPro" id="IPR037107">
    <property type="entry name" value="Put_OMP_sf"/>
</dbReference>
<reference evidence="2" key="1">
    <citation type="journal article" date="2014" name="Int. J. Syst. Evol. Microbiol.">
        <title>Complete genome sequence of Corynebacterium casei LMG S-19264T (=DSM 44701T), isolated from a smear-ripened cheese.</title>
        <authorList>
            <consortium name="US DOE Joint Genome Institute (JGI-PGF)"/>
            <person name="Walter F."/>
            <person name="Albersmeier A."/>
            <person name="Kalinowski J."/>
            <person name="Ruckert C."/>
        </authorList>
    </citation>
    <scope>NUCLEOTIDE SEQUENCE</scope>
    <source>
        <strain evidence="2">VKM B-2935</strain>
    </source>
</reference>
<protein>
    <submittedName>
        <fullName evidence="2">Membrane protein</fullName>
    </submittedName>
</protein>
<evidence type="ECO:0000256" key="1">
    <source>
        <dbReference type="SAM" id="SignalP"/>
    </source>
</evidence>
<dbReference type="EMBL" id="BSFN01000010">
    <property type="protein sequence ID" value="GLK90345.1"/>
    <property type="molecule type" value="Genomic_DNA"/>
</dbReference>